<dbReference type="FunFam" id="3.10.20.590:FF:000001">
    <property type="entry name" value="Leucine--tRNA ligase"/>
    <property type="match status" value="1"/>
</dbReference>
<proteinExistence type="inferred from homology"/>
<organism evidence="12 13">
    <name type="scientific">Candidatus Mycosynbacter amalyticus</name>
    <dbReference type="NCBI Taxonomy" id="2665156"/>
    <lineage>
        <taxon>Bacteria</taxon>
        <taxon>Candidatus Saccharimonadota</taxon>
        <taxon>Candidatus Saccharimonadota incertae sedis</taxon>
        <taxon>Candidatus Mycosynbacter</taxon>
    </lineage>
</organism>
<evidence type="ECO:0000256" key="7">
    <source>
        <dbReference type="ARBA" id="ARBA00022917"/>
    </source>
</evidence>
<dbReference type="KEGG" id="mama:GII36_03870"/>
<dbReference type="AlphaFoldDB" id="A0A857MK62"/>
<evidence type="ECO:0000313" key="13">
    <source>
        <dbReference type="Proteomes" id="UP001059824"/>
    </source>
</evidence>
<comment type="subcellular location">
    <subcellularLocation>
        <location evidence="10">Cytoplasm</location>
    </subcellularLocation>
</comment>
<dbReference type="GO" id="GO:0002161">
    <property type="term" value="F:aminoacyl-tRNA deacylase activity"/>
    <property type="evidence" value="ECO:0007669"/>
    <property type="project" value="InterPro"/>
</dbReference>
<dbReference type="InterPro" id="IPR002302">
    <property type="entry name" value="Leu-tRNA-ligase"/>
</dbReference>
<dbReference type="SUPFAM" id="SSF55811">
    <property type="entry name" value="Nudix"/>
    <property type="match status" value="1"/>
</dbReference>
<keyword evidence="2 10" id="KW-0963">Cytoplasm</keyword>
<dbReference type="InterPro" id="IPR000086">
    <property type="entry name" value="NUDIX_hydrolase_dom"/>
</dbReference>
<dbReference type="GO" id="GO:0006429">
    <property type="term" value="P:leucyl-tRNA aminoacylation"/>
    <property type="evidence" value="ECO:0007669"/>
    <property type="project" value="UniProtKB-UniRule"/>
</dbReference>
<dbReference type="CDD" id="cd02883">
    <property type="entry name" value="NUDIX_Hydrolase"/>
    <property type="match status" value="1"/>
</dbReference>
<dbReference type="Pfam" id="PF13603">
    <property type="entry name" value="tRNA-synt_1_2"/>
    <property type="match status" value="1"/>
</dbReference>
<dbReference type="InterPro" id="IPR009080">
    <property type="entry name" value="tRNAsynth_Ia_anticodon-bd"/>
</dbReference>
<dbReference type="InterPro" id="IPR020084">
    <property type="entry name" value="NUDIX_hydrolase_CS"/>
</dbReference>
<evidence type="ECO:0000259" key="11">
    <source>
        <dbReference type="PROSITE" id="PS51462"/>
    </source>
</evidence>
<dbReference type="GO" id="GO:0004823">
    <property type="term" value="F:leucine-tRNA ligase activity"/>
    <property type="evidence" value="ECO:0007669"/>
    <property type="project" value="UniProtKB-UniRule"/>
</dbReference>
<comment type="similarity">
    <text evidence="1 10">Belongs to the class-I aminoacyl-tRNA synthetase family.</text>
</comment>
<dbReference type="InterPro" id="IPR015797">
    <property type="entry name" value="NUDIX_hydrolase-like_dom_sf"/>
</dbReference>
<evidence type="ECO:0000256" key="6">
    <source>
        <dbReference type="ARBA" id="ARBA00022840"/>
    </source>
</evidence>
<keyword evidence="6 10" id="KW-0067">ATP-binding</keyword>
<comment type="catalytic activity">
    <reaction evidence="9 10">
        <text>tRNA(Leu) + L-leucine + ATP = L-leucyl-tRNA(Leu) + AMP + diphosphate</text>
        <dbReference type="Rhea" id="RHEA:11688"/>
        <dbReference type="Rhea" id="RHEA-COMP:9613"/>
        <dbReference type="Rhea" id="RHEA-COMP:9622"/>
        <dbReference type="ChEBI" id="CHEBI:30616"/>
        <dbReference type="ChEBI" id="CHEBI:33019"/>
        <dbReference type="ChEBI" id="CHEBI:57427"/>
        <dbReference type="ChEBI" id="CHEBI:78442"/>
        <dbReference type="ChEBI" id="CHEBI:78494"/>
        <dbReference type="ChEBI" id="CHEBI:456215"/>
        <dbReference type="EC" id="6.1.1.4"/>
    </reaction>
</comment>
<evidence type="ECO:0000256" key="10">
    <source>
        <dbReference type="HAMAP-Rule" id="MF_00049"/>
    </source>
</evidence>
<dbReference type="Pfam" id="PF00133">
    <property type="entry name" value="tRNA-synt_1"/>
    <property type="match status" value="1"/>
</dbReference>
<reference evidence="12" key="1">
    <citation type="journal article" date="2021" name="Nat. Microbiol.">
        <title>Cocultivation of an ultrasmall environmental parasitic bacterium with lytic ability against bacteria associated with wastewater foams.</title>
        <authorList>
            <person name="Batinovic S."/>
            <person name="Rose J.J.A."/>
            <person name="Ratcliffe J."/>
            <person name="Seviour R.J."/>
            <person name="Petrovski S."/>
        </authorList>
    </citation>
    <scope>NUCLEOTIDE SEQUENCE</scope>
    <source>
        <strain evidence="12">JR1</strain>
    </source>
</reference>
<dbReference type="RefSeq" id="WP_260762673.1">
    <property type="nucleotide sequence ID" value="NZ_CP045921.1"/>
</dbReference>
<feature type="binding site" evidence="10">
    <location>
        <position position="733"/>
    </location>
    <ligand>
        <name>ATP</name>
        <dbReference type="ChEBI" id="CHEBI:30616"/>
    </ligand>
</feature>
<dbReference type="Gene3D" id="3.10.20.590">
    <property type="match status" value="1"/>
</dbReference>
<dbReference type="InterPro" id="IPR015413">
    <property type="entry name" value="Methionyl/Leucyl_tRNA_Synth"/>
</dbReference>
<evidence type="ECO:0000256" key="8">
    <source>
        <dbReference type="ARBA" id="ARBA00023146"/>
    </source>
</evidence>
<dbReference type="InterPro" id="IPR002300">
    <property type="entry name" value="aa-tRNA-synth_Ia"/>
</dbReference>
<gene>
    <name evidence="10" type="primary">leuS</name>
    <name evidence="12" type="ORF">GII36_03870</name>
</gene>
<feature type="short sequence motif" description="'KMSKS' region" evidence="10">
    <location>
        <begin position="730"/>
        <end position="734"/>
    </location>
</feature>
<dbReference type="FunFam" id="3.40.50.620:FF:000003">
    <property type="entry name" value="Leucine--tRNA ligase"/>
    <property type="match status" value="1"/>
</dbReference>
<sequence length="961" mass="108991">MRRYNPTETEPKWQQIWADDARYRAKDFDDKPKYYVTGMFPYPSGAGMHTGHFFEHSIVDAVARFRRALGHNVVYPMGWDSFGLPAENYAIKTGTAPAVVTKQNIANFKNQLTRVGASIDWSREINTTDPEYYKWTQWVFTQMFERDLAYQKESLQWWCPVDKTVLANEQVEGGKCWRCGSEVEKKSMKQWFFKITDYADELLEEIPDLNWPEKIKTAQTNWIGRSQGAEIDFAVEGRDELITVFSTRPDTLFGATFLVLAPEHPLARSLATDEMRENVEKYIDDAVKKSEIERQSEGKEKTGVWTGSYAVNPVNGEKIPIWVADYVLGGYGTGAVMAVPAHDERDFAFATKYELPIVQVVAEYEVLSGKLAPREDWPTRKKQVVDAIITDGEGNYLLQVEKVSDTQEDVHFVGGGVDEEDESIEMALRREILEEVGYPNIISIRQVAPFSGVHAQRTIKNRNHQTWGAYYEVVIDKTVQVDSEIEQGLHGVIWAPKSEVVDMINWSTHAKGWRDYLAGKLIDTDVREGLLVNSGAFDGTHTSEAREEIVAWLEQQGVGRSKVIYKMRDWLISRQRYWGAPIPIIHCDEHGAVPVPADQLPVVLPEVADYAPKGDGKSVLARETDWVNTTCPTCGKPAKRETDTMDGYACSSWYLLRYTDSQNAKQAWDPAKADYWSPVDMYIGGDHAVAHLLYVRFWNHVFYDMGLVPEKEPVKQLVYHGLIQAEDGTKMSKSKGNVVDPLEVIDAGYGADALRTFELFLGPINENSNWSSKGIAGVYRFLNRVWTLVQEYDESDKAGGADSKKLDTLTHATTKKVTDDIRRLSFNTAIAALMEYVNDLYKLKTEGFTADWQQPLETLVTLLQPFAPHMTAELWEQLGRDTQLDFEQWPSWDESKIISDTMMIIVQVNGKLRAKLELAVDTPEEDVKSAALADEHVQQFLGDKKPTKVIYVPGRLVSIVK</sequence>
<dbReference type="FunFam" id="1.10.730.10:FF:000002">
    <property type="entry name" value="Leucine--tRNA ligase"/>
    <property type="match status" value="1"/>
</dbReference>
<keyword evidence="13" id="KW-1185">Reference proteome</keyword>
<dbReference type="CDD" id="cd07958">
    <property type="entry name" value="Anticodon_Ia_Leu_BEm"/>
    <property type="match status" value="1"/>
</dbReference>
<evidence type="ECO:0000256" key="9">
    <source>
        <dbReference type="ARBA" id="ARBA00047469"/>
    </source>
</evidence>
<keyword evidence="8 10" id="KW-0030">Aminoacyl-tRNA synthetase</keyword>
<dbReference type="GO" id="GO:0005524">
    <property type="term" value="F:ATP binding"/>
    <property type="evidence" value="ECO:0007669"/>
    <property type="project" value="UniProtKB-UniRule"/>
</dbReference>
<dbReference type="SUPFAM" id="SSF47323">
    <property type="entry name" value="Anticodon-binding domain of a subclass of class I aminoacyl-tRNA synthetases"/>
    <property type="match status" value="1"/>
</dbReference>
<dbReference type="InterPro" id="IPR013155">
    <property type="entry name" value="M/V/L/I-tRNA-synth_anticd-bd"/>
</dbReference>
<feature type="domain" description="Nudix hydrolase" evidence="11">
    <location>
        <begin position="380"/>
        <end position="521"/>
    </location>
</feature>
<dbReference type="Proteomes" id="UP001059824">
    <property type="component" value="Chromosome"/>
</dbReference>
<dbReference type="HAMAP" id="MF_00049_B">
    <property type="entry name" value="Leu_tRNA_synth_B"/>
    <property type="match status" value="1"/>
</dbReference>
<evidence type="ECO:0000256" key="1">
    <source>
        <dbReference type="ARBA" id="ARBA00005594"/>
    </source>
</evidence>
<protein>
    <recommendedName>
        <fullName evidence="10">Leucine--tRNA ligase</fullName>
        <ecNumber evidence="10">6.1.1.4</ecNumber>
    </recommendedName>
    <alternativeName>
        <fullName evidence="10">Leucyl-tRNA synthetase</fullName>
        <shortName evidence="10">LeuRS</shortName>
    </alternativeName>
</protein>
<dbReference type="EC" id="6.1.1.4" evidence="10"/>
<dbReference type="InterPro" id="IPR014729">
    <property type="entry name" value="Rossmann-like_a/b/a_fold"/>
</dbReference>
<evidence type="ECO:0000256" key="5">
    <source>
        <dbReference type="ARBA" id="ARBA00022801"/>
    </source>
</evidence>
<dbReference type="Gene3D" id="1.10.730.10">
    <property type="entry name" value="Isoleucyl-tRNA Synthetase, Domain 1"/>
    <property type="match status" value="1"/>
</dbReference>
<evidence type="ECO:0000256" key="2">
    <source>
        <dbReference type="ARBA" id="ARBA00022490"/>
    </source>
</evidence>
<evidence type="ECO:0000313" key="12">
    <source>
        <dbReference type="EMBL" id="QHN42974.1"/>
    </source>
</evidence>
<dbReference type="PRINTS" id="PR00985">
    <property type="entry name" value="TRNASYNTHLEU"/>
</dbReference>
<dbReference type="Gene3D" id="3.90.740.10">
    <property type="entry name" value="Valyl/Leucyl/Isoleucyl-tRNA synthetase, editing domain"/>
    <property type="match status" value="1"/>
</dbReference>
<dbReference type="PANTHER" id="PTHR43740:SF2">
    <property type="entry name" value="LEUCINE--TRNA LIGASE, MITOCHONDRIAL"/>
    <property type="match status" value="1"/>
</dbReference>
<keyword evidence="7 10" id="KW-0648">Protein biosynthesis</keyword>
<dbReference type="Pfam" id="PF08264">
    <property type="entry name" value="Anticodon_1"/>
    <property type="match status" value="1"/>
</dbReference>
<dbReference type="InterPro" id="IPR025709">
    <property type="entry name" value="Leu_tRNA-synth_edit"/>
</dbReference>
<dbReference type="Gene3D" id="3.40.50.620">
    <property type="entry name" value="HUPs"/>
    <property type="match status" value="2"/>
</dbReference>
<keyword evidence="3 10" id="KW-0436">Ligase</keyword>
<dbReference type="Pfam" id="PF00293">
    <property type="entry name" value="NUDIX"/>
    <property type="match status" value="1"/>
</dbReference>
<dbReference type="Pfam" id="PF09334">
    <property type="entry name" value="tRNA-synt_1g"/>
    <property type="match status" value="1"/>
</dbReference>
<dbReference type="SUPFAM" id="SSF52374">
    <property type="entry name" value="Nucleotidylyl transferase"/>
    <property type="match status" value="1"/>
</dbReference>
<dbReference type="FunFam" id="3.40.50.620:FF:000056">
    <property type="entry name" value="Leucine--tRNA ligase"/>
    <property type="match status" value="1"/>
</dbReference>
<dbReference type="PROSITE" id="PS00893">
    <property type="entry name" value="NUDIX_BOX"/>
    <property type="match status" value="1"/>
</dbReference>
<comment type="caution">
    <text evidence="10">Lacks conserved residue(s) required for the propagation of feature annotation.</text>
</comment>
<keyword evidence="4 10" id="KW-0547">Nucleotide-binding</keyword>
<evidence type="ECO:0000256" key="4">
    <source>
        <dbReference type="ARBA" id="ARBA00022741"/>
    </source>
</evidence>
<dbReference type="GO" id="GO:0005829">
    <property type="term" value="C:cytosol"/>
    <property type="evidence" value="ECO:0007669"/>
    <property type="project" value="TreeGrafter"/>
</dbReference>
<dbReference type="SUPFAM" id="SSF50677">
    <property type="entry name" value="ValRS/IleRS/LeuRS editing domain"/>
    <property type="match status" value="2"/>
</dbReference>
<dbReference type="EMBL" id="CP045921">
    <property type="protein sequence ID" value="QHN42974.1"/>
    <property type="molecule type" value="Genomic_DNA"/>
</dbReference>
<dbReference type="PANTHER" id="PTHR43740">
    <property type="entry name" value="LEUCYL-TRNA SYNTHETASE"/>
    <property type="match status" value="1"/>
</dbReference>
<evidence type="ECO:0000256" key="3">
    <source>
        <dbReference type="ARBA" id="ARBA00022598"/>
    </source>
</evidence>
<dbReference type="PROSITE" id="PS51462">
    <property type="entry name" value="NUDIX"/>
    <property type="match status" value="1"/>
</dbReference>
<name>A0A857MK62_9BACT</name>
<dbReference type="InterPro" id="IPR009008">
    <property type="entry name" value="Val/Leu/Ile-tRNA-synth_edit"/>
</dbReference>
<accession>A0A857MK62</accession>
<keyword evidence="5" id="KW-0378">Hydrolase</keyword>